<evidence type="ECO:0000256" key="2">
    <source>
        <dbReference type="ARBA" id="ARBA00023015"/>
    </source>
</evidence>
<comment type="similarity">
    <text evidence="1">Belongs to the sigma-70 factor family. ECF subfamily.</text>
</comment>
<dbReference type="InterPro" id="IPR007627">
    <property type="entry name" value="RNA_pol_sigma70_r2"/>
</dbReference>
<organism evidence="7 8">
    <name type="scientific">Shouchella xiaoxiensis</name>
    <dbReference type="NCBI Taxonomy" id="766895"/>
    <lineage>
        <taxon>Bacteria</taxon>
        <taxon>Bacillati</taxon>
        <taxon>Bacillota</taxon>
        <taxon>Bacilli</taxon>
        <taxon>Bacillales</taxon>
        <taxon>Bacillaceae</taxon>
        <taxon>Shouchella</taxon>
    </lineage>
</organism>
<evidence type="ECO:0000256" key="1">
    <source>
        <dbReference type="ARBA" id="ARBA00010641"/>
    </source>
</evidence>
<dbReference type="SUPFAM" id="SSF88659">
    <property type="entry name" value="Sigma3 and sigma4 domains of RNA polymerase sigma factors"/>
    <property type="match status" value="1"/>
</dbReference>
<dbReference type="InterPro" id="IPR013324">
    <property type="entry name" value="RNA_pol_sigma_r3/r4-like"/>
</dbReference>
<dbReference type="Gene3D" id="1.10.1740.10">
    <property type="match status" value="1"/>
</dbReference>
<keyword evidence="2" id="KW-0805">Transcription regulation</keyword>
<evidence type="ECO:0000259" key="6">
    <source>
        <dbReference type="Pfam" id="PF08281"/>
    </source>
</evidence>
<dbReference type="NCBIfam" id="TIGR02937">
    <property type="entry name" value="sigma70-ECF"/>
    <property type="match status" value="1"/>
</dbReference>
<evidence type="ECO:0000259" key="5">
    <source>
        <dbReference type="Pfam" id="PF04542"/>
    </source>
</evidence>
<dbReference type="InterPro" id="IPR013325">
    <property type="entry name" value="RNA_pol_sigma_r2"/>
</dbReference>
<keyword evidence="8" id="KW-1185">Reference proteome</keyword>
<dbReference type="Pfam" id="PF04542">
    <property type="entry name" value="Sigma70_r2"/>
    <property type="match status" value="1"/>
</dbReference>
<gene>
    <name evidence="7" type="ORF">JOC54_000627</name>
</gene>
<dbReference type="InterPro" id="IPR013249">
    <property type="entry name" value="RNA_pol_sigma70_r4_t2"/>
</dbReference>
<evidence type="ECO:0000256" key="4">
    <source>
        <dbReference type="ARBA" id="ARBA00023163"/>
    </source>
</evidence>
<evidence type="ECO:0000256" key="3">
    <source>
        <dbReference type="ARBA" id="ARBA00023082"/>
    </source>
</evidence>
<dbReference type="PANTHER" id="PTHR43133:SF60">
    <property type="entry name" value="RNA POLYMERASE SIGMA FACTOR SIGV"/>
    <property type="match status" value="1"/>
</dbReference>
<dbReference type="CDD" id="cd06171">
    <property type="entry name" value="Sigma70_r4"/>
    <property type="match status" value="1"/>
</dbReference>
<dbReference type="InterPro" id="IPR039425">
    <property type="entry name" value="RNA_pol_sigma-70-like"/>
</dbReference>
<dbReference type="Proteomes" id="UP001179280">
    <property type="component" value="Unassembled WGS sequence"/>
</dbReference>
<dbReference type="InterPro" id="IPR036388">
    <property type="entry name" value="WH-like_DNA-bd_sf"/>
</dbReference>
<feature type="domain" description="RNA polymerase sigma-70 region 2" evidence="5">
    <location>
        <begin position="24"/>
        <end position="91"/>
    </location>
</feature>
<dbReference type="PANTHER" id="PTHR43133">
    <property type="entry name" value="RNA POLYMERASE ECF-TYPE SIGMA FACTO"/>
    <property type="match status" value="1"/>
</dbReference>
<dbReference type="RefSeq" id="WP_035419563.1">
    <property type="nucleotide sequence ID" value="NZ_JAFBCV010000001.1"/>
</dbReference>
<evidence type="ECO:0000313" key="8">
    <source>
        <dbReference type="Proteomes" id="UP001179280"/>
    </source>
</evidence>
<keyword evidence="3" id="KW-0731">Sigma factor</keyword>
<dbReference type="Pfam" id="PF08281">
    <property type="entry name" value="Sigma70_r4_2"/>
    <property type="match status" value="1"/>
</dbReference>
<dbReference type="SUPFAM" id="SSF88946">
    <property type="entry name" value="Sigma2 domain of RNA polymerase sigma factors"/>
    <property type="match status" value="1"/>
</dbReference>
<sequence>MSQSGEQRIKKAQSGNEAALAELLSEHYEFIYLYLLKVTMKPELAQDLTQETMTKAILNIRSYKSKKAKFSTWLIQIGTNLWLDTKRKEKRERSYSNNQQLDWSLRHVNDDAWIDVKDALLKLKDLYRIPILLKHYYGYSYDEISLICQIRAGTAKSRIHAGMDQLRKELEYD</sequence>
<dbReference type="InterPro" id="IPR014284">
    <property type="entry name" value="RNA_pol_sigma-70_dom"/>
</dbReference>
<protein>
    <submittedName>
        <fullName evidence="7">RNA polymerase sigma-70 factor (ECF subfamily)</fullName>
    </submittedName>
</protein>
<dbReference type="Gene3D" id="1.10.10.10">
    <property type="entry name" value="Winged helix-like DNA-binding domain superfamily/Winged helix DNA-binding domain"/>
    <property type="match status" value="1"/>
</dbReference>
<comment type="caution">
    <text evidence="7">The sequence shown here is derived from an EMBL/GenBank/DDBJ whole genome shotgun (WGS) entry which is preliminary data.</text>
</comment>
<evidence type="ECO:0000313" key="7">
    <source>
        <dbReference type="EMBL" id="MBM7837396.1"/>
    </source>
</evidence>
<accession>A0ABS2SPE1</accession>
<name>A0ABS2SPE1_9BACI</name>
<keyword evidence="4" id="KW-0804">Transcription</keyword>
<dbReference type="EMBL" id="JAFBCV010000001">
    <property type="protein sequence ID" value="MBM7837396.1"/>
    <property type="molecule type" value="Genomic_DNA"/>
</dbReference>
<feature type="domain" description="RNA polymerase sigma factor 70 region 4 type 2" evidence="6">
    <location>
        <begin position="116"/>
        <end position="166"/>
    </location>
</feature>
<proteinExistence type="inferred from homology"/>
<reference evidence="7" key="1">
    <citation type="submission" date="2021-01" db="EMBL/GenBank/DDBJ databases">
        <title>Genomic Encyclopedia of Type Strains, Phase IV (KMG-IV): sequencing the most valuable type-strain genomes for metagenomic binning, comparative biology and taxonomic classification.</title>
        <authorList>
            <person name="Goeker M."/>
        </authorList>
    </citation>
    <scope>NUCLEOTIDE SEQUENCE</scope>
    <source>
        <strain evidence="7">DSM 21943</strain>
    </source>
</reference>